<evidence type="ECO:0000256" key="4">
    <source>
        <dbReference type="ARBA" id="ARBA00021735"/>
    </source>
</evidence>
<protein>
    <recommendedName>
        <fullName evidence="4">Putative pterin-4-alpha-carbinolamine dehydratase</fullName>
        <ecNumber evidence="3">4.2.1.96</ecNumber>
    </recommendedName>
</protein>
<dbReference type="CDD" id="cd00488">
    <property type="entry name" value="PCD_DCoH"/>
    <property type="match status" value="1"/>
</dbReference>
<comment type="similarity">
    <text evidence="2">Belongs to the pterin-4-alpha-carbinolamine dehydratase family.</text>
</comment>
<evidence type="ECO:0000256" key="3">
    <source>
        <dbReference type="ARBA" id="ARBA00013252"/>
    </source>
</evidence>
<dbReference type="GO" id="GO:0008124">
    <property type="term" value="F:4-alpha-hydroxytetrahydrobiopterin dehydratase activity"/>
    <property type="evidence" value="ECO:0007669"/>
    <property type="project" value="UniProtKB-EC"/>
</dbReference>
<organism evidence="6 7">
    <name type="scientific">Glycomyces paridis</name>
    <dbReference type="NCBI Taxonomy" id="2126555"/>
    <lineage>
        <taxon>Bacteria</taxon>
        <taxon>Bacillati</taxon>
        <taxon>Actinomycetota</taxon>
        <taxon>Actinomycetes</taxon>
        <taxon>Glycomycetales</taxon>
        <taxon>Glycomycetaceae</taxon>
        <taxon>Glycomyces</taxon>
    </lineage>
</organism>
<dbReference type="GO" id="GO:0006729">
    <property type="term" value="P:tetrahydrobiopterin biosynthetic process"/>
    <property type="evidence" value="ECO:0007669"/>
    <property type="project" value="InterPro"/>
</dbReference>
<dbReference type="PANTHER" id="PTHR12599">
    <property type="entry name" value="PTERIN-4-ALPHA-CARBINOLAMINE DEHYDRATASE"/>
    <property type="match status" value="1"/>
</dbReference>
<dbReference type="Gene3D" id="3.30.1360.20">
    <property type="entry name" value="Transcriptional coactivator/pterin dehydratase"/>
    <property type="match status" value="1"/>
</dbReference>
<dbReference type="InterPro" id="IPR001533">
    <property type="entry name" value="Pterin_deHydtase"/>
</dbReference>
<dbReference type="AlphaFoldDB" id="A0A4S8PTG0"/>
<dbReference type="SUPFAM" id="SSF55248">
    <property type="entry name" value="PCD-like"/>
    <property type="match status" value="1"/>
</dbReference>
<dbReference type="InterPro" id="IPR036428">
    <property type="entry name" value="PCD_sf"/>
</dbReference>
<dbReference type="Pfam" id="PF01329">
    <property type="entry name" value="Pterin_4a"/>
    <property type="match status" value="1"/>
</dbReference>
<sequence>MSDRPMTDAEIELALSDLPGWTHAGDRLEREWTFDGHFAALAAATGVGILNEQRNHHADLSVHYNRLRVSTTTHSAGNRVTDKDVDLAEAITGLLD</sequence>
<dbReference type="EMBL" id="STGX01000002">
    <property type="protein sequence ID" value="THV31364.1"/>
    <property type="molecule type" value="Genomic_DNA"/>
</dbReference>
<evidence type="ECO:0000313" key="7">
    <source>
        <dbReference type="Proteomes" id="UP000305792"/>
    </source>
</evidence>
<evidence type="ECO:0000256" key="2">
    <source>
        <dbReference type="ARBA" id="ARBA00006472"/>
    </source>
</evidence>
<dbReference type="RefSeq" id="WP_136528237.1">
    <property type="nucleotide sequence ID" value="NZ_STGX01000002.1"/>
</dbReference>
<dbReference type="OrthoDB" id="15077at2"/>
<comment type="caution">
    <text evidence="6">The sequence shown here is derived from an EMBL/GenBank/DDBJ whole genome shotgun (WGS) entry which is preliminary data.</text>
</comment>
<name>A0A4S8PTG0_9ACTN</name>
<keyword evidence="7" id="KW-1185">Reference proteome</keyword>
<dbReference type="PANTHER" id="PTHR12599:SF0">
    <property type="entry name" value="PTERIN-4-ALPHA-CARBINOLAMINE DEHYDRATASE"/>
    <property type="match status" value="1"/>
</dbReference>
<evidence type="ECO:0000313" key="6">
    <source>
        <dbReference type="EMBL" id="THV31364.1"/>
    </source>
</evidence>
<proteinExistence type="inferred from homology"/>
<accession>A0A4S8PTG0</accession>
<comment type="catalytic activity">
    <reaction evidence="1">
        <text>(4aS,6R)-4a-hydroxy-L-erythro-5,6,7,8-tetrahydrobiopterin = (6R)-L-erythro-6,7-dihydrobiopterin + H2O</text>
        <dbReference type="Rhea" id="RHEA:11920"/>
        <dbReference type="ChEBI" id="CHEBI:15377"/>
        <dbReference type="ChEBI" id="CHEBI:15642"/>
        <dbReference type="ChEBI" id="CHEBI:43120"/>
        <dbReference type="EC" id="4.2.1.96"/>
    </reaction>
</comment>
<dbReference type="NCBIfam" id="NF002017">
    <property type="entry name" value="PRK00823.1-2"/>
    <property type="match status" value="1"/>
</dbReference>
<evidence type="ECO:0000256" key="1">
    <source>
        <dbReference type="ARBA" id="ARBA00001554"/>
    </source>
</evidence>
<evidence type="ECO:0000256" key="5">
    <source>
        <dbReference type="ARBA" id="ARBA00023239"/>
    </source>
</evidence>
<keyword evidence="5 6" id="KW-0456">Lyase</keyword>
<dbReference type="Proteomes" id="UP000305792">
    <property type="component" value="Unassembled WGS sequence"/>
</dbReference>
<reference evidence="6 7" key="1">
    <citation type="journal article" date="2018" name="Int. J. Syst. Evol. Microbiol.">
        <title>Glycomyces paridis sp. nov., isolated from the medicinal plant Paris polyphylla.</title>
        <authorList>
            <person name="Fang X.M."/>
            <person name="Bai J.L."/>
            <person name="Su J."/>
            <person name="Zhao L.L."/>
            <person name="Liu H.Y."/>
            <person name="Ma B.P."/>
            <person name="Zhang Y.Q."/>
            <person name="Yu L.Y."/>
        </authorList>
    </citation>
    <scope>NUCLEOTIDE SEQUENCE [LARGE SCALE GENOMIC DNA]</scope>
    <source>
        <strain evidence="6 7">CPCC 204357</strain>
    </source>
</reference>
<dbReference type="EC" id="4.2.1.96" evidence="3"/>
<gene>
    <name evidence="6" type="ORF">E9998_03065</name>
</gene>